<dbReference type="AlphaFoldDB" id="A0A3B4AYN9"/>
<accession>A0A3B4AYN9</accession>
<proteinExistence type="predicted"/>
<dbReference type="Proteomes" id="UP000261520">
    <property type="component" value="Unplaced"/>
</dbReference>
<keyword evidence="2" id="KW-1185">Reference proteome</keyword>
<protein>
    <submittedName>
        <fullName evidence="1">Uncharacterized protein</fullName>
    </submittedName>
</protein>
<dbReference type="Ensembl" id="ENSPMGT00000023683.1">
    <property type="protein sequence ID" value="ENSPMGP00000022238.1"/>
    <property type="gene ID" value="ENSPMGG00000017994.1"/>
</dbReference>
<organism evidence="1 2">
    <name type="scientific">Periophthalmus magnuspinnatus</name>
    <dbReference type="NCBI Taxonomy" id="409849"/>
    <lineage>
        <taxon>Eukaryota</taxon>
        <taxon>Metazoa</taxon>
        <taxon>Chordata</taxon>
        <taxon>Craniata</taxon>
        <taxon>Vertebrata</taxon>
        <taxon>Euteleostomi</taxon>
        <taxon>Actinopterygii</taxon>
        <taxon>Neopterygii</taxon>
        <taxon>Teleostei</taxon>
        <taxon>Neoteleostei</taxon>
        <taxon>Acanthomorphata</taxon>
        <taxon>Gobiaria</taxon>
        <taxon>Gobiiformes</taxon>
        <taxon>Gobioidei</taxon>
        <taxon>Gobiidae</taxon>
        <taxon>Oxudercinae</taxon>
        <taxon>Periophthalmus</taxon>
    </lineage>
</organism>
<evidence type="ECO:0000313" key="1">
    <source>
        <dbReference type="Ensembl" id="ENSPMGP00000022238.1"/>
    </source>
</evidence>
<evidence type="ECO:0000313" key="2">
    <source>
        <dbReference type="Proteomes" id="UP000261520"/>
    </source>
</evidence>
<sequence>MALLMAAPVSWRRLLNSVYSASSPAVAGVFSRITDRLFRARDRGGGYADVRAGRCTRGPLYTRVPIYAQAGPIYQLVRPVSIQGVKRRL</sequence>
<reference evidence="1" key="1">
    <citation type="submission" date="2025-08" db="UniProtKB">
        <authorList>
            <consortium name="Ensembl"/>
        </authorList>
    </citation>
    <scope>IDENTIFICATION</scope>
</reference>
<reference evidence="1" key="2">
    <citation type="submission" date="2025-09" db="UniProtKB">
        <authorList>
            <consortium name="Ensembl"/>
        </authorList>
    </citation>
    <scope>IDENTIFICATION</scope>
</reference>
<name>A0A3B4AYN9_9GOBI</name>